<reference evidence="1 2" key="1">
    <citation type="submission" date="2018-02" db="EMBL/GenBank/DDBJ databases">
        <title>The genomes of Aspergillus section Nigri reveals drivers in fungal speciation.</title>
        <authorList>
            <consortium name="DOE Joint Genome Institute"/>
            <person name="Vesth T.C."/>
            <person name="Nybo J."/>
            <person name="Theobald S."/>
            <person name="Brandl J."/>
            <person name="Frisvad J.C."/>
            <person name="Nielsen K.F."/>
            <person name="Lyhne E.K."/>
            <person name="Kogle M.E."/>
            <person name="Kuo A."/>
            <person name="Riley R."/>
            <person name="Clum A."/>
            <person name="Nolan M."/>
            <person name="Lipzen A."/>
            <person name="Salamov A."/>
            <person name="Henrissat B."/>
            <person name="Wiebenga A."/>
            <person name="De vries R.P."/>
            <person name="Grigoriev I.V."/>
            <person name="Mortensen U.H."/>
            <person name="Andersen M.R."/>
            <person name="Baker S.E."/>
        </authorList>
    </citation>
    <scope>NUCLEOTIDE SEQUENCE [LARGE SCALE GENOMIC DNA]</scope>
    <source>
        <strain evidence="1 2">CBS 114.80</strain>
    </source>
</reference>
<gene>
    <name evidence="1" type="ORF">BP00DRAFT_68238</name>
</gene>
<sequence length="137" mass="15320">MMSSFFSSLIYFSRYSFFFPLPLERDAFESSLIFLLSFVLLFPCRHLPCNDGRIVPLIDQSVSGLSQIEILEPIGSLRSLCYSLVQKPRLGVENGSSCTGIVGARQEDEDVNLLKLWGLTGGWVDASMREGFSLGRQ</sequence>
<proteinExistence type="predicted"/>
<keyword evidence="2" id="KW-1185">Reference proteome</keyword>
<accession>A0A2V5HP31</accession>
<name>A0A2V5HP31_9EURO</name>
<dbReference type="Proteomes" id="UP000248817">
    <property type="component" value="Unassembled WGS sequence"/>
</dbReference>
<protein>
    <submittedName>
        <fullName evidence="1">Uncharacterized protein</fullName>
    </submittedName>
</protein>
<evidence type="ECO:0000313" key="1">
    <source>
        <dbReference type="EMBL" id="PYI26255.1"/>
    </source>
</evidence>
<organism evidence="1 2">
    <name type="scientific">Aspergillus indologenus CBS 114.80</name>
    <dbReference type="NCBI Taxonomy" id="1450541"/>
    <lineage>
        <taxon>Eukaryota</taxon>
        <taxon>Fungi</taxon>
        <taxon>Dikarya</taxon>
        <taxon>Ascomycota</taxon>
        <taxon>Pezizomycotina</taxon>
        <taxon>Eurotiomycetes</taxon>
        <taxon>Eurotiomycetidae</taxon>
        <taxon>Eurotiales</taxon>
        <taxon>Aspergillaceae</taxon>
        <taxon>Aspergillus</taxon>
        <taxon>Aspergillus subgen. Circumdati</taxon>
    </lineage>
</organism>
<dbReference type="EMBL" id="KZ825605">
    <property type="protein sequence ID" value="PYI26255.1"/>
    <property type="molecule type" value="Genomic_DNA"/>
</dbReference>
<evidence type="ECO:0000313" key="2">
    <source>
        <dbReference type="Proteomes" id="UP000248817"/>
    </source>
</evidence>
<dbReference type="AlphaFoldDB" id="A0A2V5HP31"/>